<reference evidence="10" key="1">
    <citation type="submission" date="2020-11" db="EMBL/GenBank/DDBJ databases">
        <authorList>
            <consortium name="DOE Joint Genome Institute"/>
            <person name="Ahrendt S."/>
            <person name="Riley R."/>
            <person name="Andreopoulos W."/>
            <person name="LaButti K."/>
            <person name="Pangilinan J."/>
            <person name="Ruiz-duenas F.J."/>
            <person name="Barrasa J.M."/>
            <person name="Sanchez-Garcia M."/>
            <person name="Camarero S."/>
            <person name="Miyauchi S."/>
            <person name="Serrano A."/>
            <person name="Linde D."/>
            <person name="Babiker R."/>
            <person name="Drula E."/>
            <person name="Ayuso-Fernandez I."/>
            <person name="Pacheco R."/>
            <person name="Padilla G."/>
            <person name="Ferreira P."/>
            <person name="Barriuso J."/>
            <person name="Kellner H."/>
            <person name="Castanera R."/>
            <person name="Alfaro M."/>
            <person name="Ramirez L."/>
            <person name="Pisabarro A.G."/>
            <person name="Kuo A."/>
            <person name="Tritt A."/>
            <person name="Lipzen A."/>
            <person name="He G."/>
            <person name="Yan M."/>
            <person name="Ng V."/>
            <person name="Cullen D."/>
            <person name="Martin F."/>
            <person name="Rosso M.-N."/>
            <person name="Henrissat B."/>
            <person name="Hibbett D."/>
            <person name="Martinez A.T."/>
            <person name="Grigoriev I.V."/>
        </authorList>
    </citation>
    <scope>NUCLEOTIDE SEQUENCE</scope>
    <source>
        <strain evidence="10">AH 44721</strain>
    </source>
</reference>
<dbReference type="PANTHER" id="PTHR47634">
    <property type="entry name" value="PROTEIN KINASE DOMAIN-CONTAINING PROTEIN-RELATED"/>
    <property type="match status" value="1"/>
</dbReference>
<keyword evidence="5 10" id="KW-0418">Kinase</keyword>
<name>A0A9P5TJ45_GYMJU</name>
<evidence type="ECO:0000313" key="10">
    <source>
        <dbReference type="EMBL" id="KAF8881398.1"/>
    </source>
</evidence>
<dbReference type="InterPro" id="IPR051334">
    <property type="entry name" value="SRPK"/>
</dbReference>
<dbReference type="Gene3D" id="3.30.200.20">
    <property type="entry name" value="Phosphorylase Kinase, domain 1"/>
    <property type="match status" value="1"/>
</dbReference>
<evidence type="ECO:0000256" key="1">
    <source>
        <dbReference type="ARBA" id="ARBA00012513"/>
    </source>
</evidence>
<gene>
    <name evidence="10" type="ORF">CPB84DRAFT_1965599</name>
</gene>
<dbReference type="Gene3D" id="1.10.510.10">
    <property type="entry name" value="Transferase(Phosphotransferase) domain 1"/>
    <property type="match status" value="1"/>
</dbReference>
<sequence length="367" mass="40044">MSHFPEEPLDSPSGYFPGRLNQTLNNGCWTILRKLGWGSHSSCWLAVDSKNLDNIEAIKIYTAAATKEPRSTNERDILQTLWDFQIISSVPVQRNNFYEESEVGRHLCLVHHTLGPSILSFLDNDTPQGSYLPLHIAKNAIGEVVEVLCSLHEKGIIHGAVTPDHILLSASQQGPDIRNYLSKNPSIPGEDVKDGQGKLHHIIKSQPLTTSGLSRQSTAADFANFGMYLINYSHARILSDNVPLDAPSAFLPPESSVNGAKINARADIWMLGCTIYTLSIGHPPFESSSGPLTLEKVEEVVDGAETAIAATNAMSAEDAKKTALIIKACLKYKSEERPTALDLIGYKWVAEGLMCSCGWCSSRSNSS</sequence>
<dbReference type="InterPro" id="IPR000719">
    <property type="entry name" value="Prot_kinase_dom"/>
</dbReference>
<dbReference type="Proteomes" id="UP000724874">
    <property type="component" value="Unassembled WGS sequence"/>
</dbReference>
<evidence type="ECO:0000256" key="6">
    <source>
        <dbReference type="ARBA" id="ARBA00022840"/>
    </source>
</evidence>
<comment type="catalytic activity">
    <reaction evidence="8">
        <text>L-seryl-[protein] + ATP = O-phospho-L-seryl-[protein] + ADP + H(+)</text>
        <dbReference type="Rhea" id="RHEA:17989"/>
        <dbReference type="Rhea" id="RHEA-COMP:9863"/>
        <dbReference type="Rhea" id="RHEA-COMP:11604"/>
        <dbReference type="ChEBI" id="CHEBI:15378"/>
        <dbReference type="ChEBI" id="CHEBI:29999"/>
        <dbReference type="ChEBI" id="CHEBI:30616"/>
        <dbReference type="ChEBI" id="CHEBI:83421"/>
        <dbReference type="ChEBI" id="CHEBI:456216"/>
        <dbReference type="EC" id="2.7.11.1"/>
    </reaction>
</comment>
<evidence type="ECO:0000256" key="7">
    <source>
        <dbReference type="ARBA" id="ARBA00047899"/>
    </source>
</evidence>
<comment type="catalytic activity">
    <reaction evidence="7">
        <text>L-threonyl-[protein] + ATP = O-phospho-L-threonyl-[protein] + ADP + H(+)</text>
        <dbReference type="Rhea" id="RHEA:46608"/>
        <dbReference type="Rhea" id="RHEA-COMP:11060"/>
        <dbReference type="Rhea" id="RHEA-COMP:11605"/>
        <dbReference type="ChEBI" id="CHEBI:15378"/>
        <dbReference type="ChEBI" id="CHEBI:30013"/>
        <dbReference type="ChEBI" id="CHEBI:30616"/>
        <dbReference type="ChEBI" id="CHEBI:61977"/>
        <dbReference type="ChEBI" id="CHEBI:456216"/>
        <dbReference type="EC" id="2.7.11.1"/>
    </reaction>
</comment>
<evidence type="ECO:0000259" key="9">
    <source>
        <dbReference type="PROSITE" id="PS50011"/>
    </source>
</evidence>
<evidence type="ECO:0000256" key="5">
    <source>
        <dbReference type="ARBA" id="ARBA00022777"/>
    </source>
</evidence>
<evidence type="ECO:0000256" key="4">
    <source>
        <dbReference type="ARBA" id="ARBA00022741"/>
    </source>
</evidence>
<protein>
    <recommendedName>
        <fullName evidence="1">non-specific serine/threonine protein kinase</fullName>
        <ecNumber evidence="1">2.7.11.1</ecNumber>
    </recommendedName>
</protein>
<dbReference type="GO" id="GO:0005524">
    <property type="term" value="F:ATP binding"/>
    <property type="evidence" value="ECO:0007669"/>
    <property type="project" value="UniProtKB-KW"/>
</dbReference>
<dbReference type="SUPFAM" id="SSF56112">
    <property type="entry name" value="Protein kinase-like (PK-like)"/>
    <property type="match status" value="1"/>
</dbReference>
<dbReference type="OrthoDB" id="5979581at2759"/>
<dbReference type="EC" id="2.7.11.1" evidence="1"/>
<keyword evidence="6" id="KW-0067">ATP-binding</keyword>
<keyword evidence="11" id="KW-1185">Reference proteome</keyword>
<dbReference type="PROSITE" id="PS50011">
    <property type="entry name" value="PROTEIN_KINASE_DOM"/>
    <property type="match status" value="1"/>
</dbReference>
<dbReference type="Pfam" id="PF00069">
    <property type="entry name" value="Pkinase"/>
    <property type="match status" value="1"/>
</dbReference>
<dbReference type="InterPro" id="IPR011009">
    <property type="entry name" value="Kinase-like_dom_sf"/>
</dbReference>
<organism evidence="10 11">
    <name type="scientific">Gymnopilus junonius</name>
    <name type="common">Spectacular rustgill mushroom</name>
    <name type="synonym">Gymnopilus spectabilis subsp. junonius</name>
    <dbReference type="NCBI Taxonomy" id="109634"/>
    <lineage>
        <taxon>Eukaryota</taxon>
        <taxon>Fungi</taxon>
        <taxon>Dikarya</taxon>
        <taxon>Basidiomycota</taxon>
        <taxon>Agaricomycotina</taxon>
        <taxon>Agaricomycetes</taxon>
        <taxon>Agaricomycetidae</taxon>
        <taxon>Agaricales</taxon>
        <taxon>Agaricineae</taxon>
        <taxon>Hymenogastraceae</taxon>
        <taxon>Gymnopilus</taxon>
    </lineage>
</organism>
<dbReference type="GO" id="GO:0000245">
    <property type="term" value="P:spliceosomal complex assembly"/>
    <property type="evidence" value="ECO:0007669"/>
    <property type="project" value="TreeGrafter"/>
</dbReference>
<dbReference type="GO" id="GO:0004674">
    <property type="term" value="F:protein serine/threonine kinase activity"/>
    <property type="evidence" value="ECO:0007669"/>
    <property type="project" value="UniProtKB-KW"/>
</dbReference>
<evidence type="ECO:0000313" key="11">
    <source>
        <dbReference type="Proteomes" id="UP000724874"/>
    </source>
</evidence>
<keyword evidence="3" id="KW-0808">Transferase</keyword>
<evidence type="ECO:0000256" key="2">
    <source>
        <dbReference type="ARBA" id="ARBA00022527"/>
    </source>
</evidence>
<dbReference type="SMART" id="SM00220">
    <property type="entry name" value="S_TKc"/>
    <property type="match status" value="1"/>
</dbReference>
<accession>A0A9P5TJ45</accession>
<dbReference type="EMBL" id="JADNYJ010000132">
    <property type="protein sequence ID" value="KAF8881398.1"/>
    <property type="molecule type" value="Genomic_DNA"/>
</dbReference>
<evidence type="ECO:0000256" key="3">
    <source>
        <dbReference type="ARBA" id="ARBA00022679"/>
    </source>
</evidence>
<comment type="caution">
    <text evidence="10">The sequence shown here is derived from an EMBL/GenBank/DDBJ whole genome shotgun (WGS) entry which is preliminary data.</text>
</comment>
<evidence type="ECO:0000256" key="8">
    <source>
        <dbReference type="ARBA" id="ARBA00048679"/>
    </source>
</evidence>
<feature type="domain" description="Protein kinase" evidence="9">
    <location>
        <begin position="29"/>
        <end position="349"/>
    </location>
</feature>
<proteinExistence type="predicted"/>
<keyword evidence="2" id="KW-0723">Serine/threonine-protein kinase</keyword>
<keyword evidence="4" id="KW-0547">Nucleotide-binding</keyword>
<dbReference type="GO" id="GO:0050684">
    <property type="term" value="P:regulation of mRNA processing"/>
    <property type="evidence" value="ECO:0007669"/>
    <property type="project" value="TreeGrafter"/>
</dbReference>
<dbReference type="PANTHER" id="PTHR47634:SF9">
    <property type="entry name" value="PROTEIN KINASE DOMAIN-CONTAINING PROTEIN-RELATED"/>
    <property type="match status" value="1"/>
</dbReference>
<dbReference type="AlphaFoldDB" id="A0A9P5TJ45"/>